<keyword evidence="1" id="KW-0732">Signal</keyword>
<feature type="chain" id="PRO_5004179998" evidence="1">
    <location>
        <begin position="29"/>
        <end position="275"/>
    </location>
</feature>
<dbReference type="OrthoDB" id="449254at2"/>
<feature type="signal peptide" evidence="1">
    <location>
        <begin position="1"/>
        <end position="28"/>
    </location>
</feature>
<name>Q113N4_TRIEI</name>
<dbReference type="EMBL" id="CP000393">
    <property type="protein sequence ID" value="ABG51290.1"/>
    <property type="molecule type" value="Genomic_DNA"/>
</dbReference>
<dbReference type="SUPFAM" id="SSF50494">
    <property type="entry name" value="Trypsin-like serine proteases"/>
    <property type="match status" value="1"/>
</dbReference>
<accession>Q113N4</accession>
<protein>
    <submittedName>
        <fullName evidence="2">Peptidase S1 and S6, chymotrypsin/Hap</fullName>
    </submittedName>
</protein>
<proteinExistence type="predicted"/>
<dbReference type="Gene3D" id="2.40.10.10">
    <property type="entry name" value="Trypsin-like serine proteases"/>
    <property type="match status" value="2"/>
</dbReference>
<dbReference type="InterPro" id="IPR009003">
    <property type="entry name" value="Peptidase_S1_PA"/>
</dbReference>
<dbReference type="InterPro" id="IPR043504">
    <property type="entry name" value="Peptidase_S1_PA_chymotrypsin"/>
</dbReference>
<evidence type="ECO:0000256" key="1">
    <source>
        <dbReference type="SAM" id="SignalP"/>
    </source>
</evidence>
<dbReference type="eggNOG" id="COG0265">
    <property type="taxonomic scope" value="Bacteria"/>
</dbReference>
<dbReference type="KEGG" id="ter:Tery_2049"/>
<gene>
    <name evidence="2" type="ordered locus">Tery_2049</name>
</gene>
<sequence length="275" mass="30529">MKLNFSFKRISILSLFLTSLFWSDLELAIAPSHHPILPEKIVEKQLCQTAAKFTVKIISGEGWGTGILVQKQENIYTLVTNDHVLRDKTENFVVETEDGEKHQASLLVSFHHNQTTGNDLAILQFNSLKNYPIVSLAKWQKEERVMAVGFPIDVNVTSSKKGGLTCTKLGEVSKYLARPMRSGYQIGYKLTVFNGMSGGPLLNNHGQLVGIIGMGEPIIFVNPDIYLYKDGSRVTESLDISSEKALDFLSSLSWAIPSETLVYLSPSGLGLNFEF</sequence>
<dbReference type="HOGENOM" id="CLU_072762_0_0_3"/>
<reference evidence="2" key="1">
    <citation type="submission" date="2006-06" db="EMBL/GenBank/DDBJ databases">
        <title>Complete sequence of Trichodesmium erythraeum IMS101.</title>
        <authorList>
            <consortium name="US DOE Joint Genome Institute"/>
            <person name="Copeland A."/>
            <person name="Lucas S."/>
            <person name="Lapidus A."/>
            <person name="Barry K."/>
            <person name="Detter J.C."/>
            <person name="Glavina del Rio T."/>
            <person name="Hammon N."/>
            <person name="Israni S."/>
            <person name="Dalin E."/>
            <person name="Tice H."/>
            <person name="Pitluck S."/>
            <person name="Kiss H."/>
            <person name="Munk A.C."/>
            <person name="Brettin T."/>
            <person name="Bruce D."/>
            <person name="Han C."/>
            <person name="Tapia R."/>
            <person name="Gilna P."/>
            <person name="Schmutz J."/>
            <person name="Larimer F."/>
            <person name="Land M."/>
            <person name="Hauser L."/>
            <person name="Kyrpides N."/>
            <person name="Kim E."/>
            <person name="Richardson P."/>
        </authorList>
    </citation>
    <scope>NUCLEOTIDE SEQUENCE [LARGE SCALE GENOMIC DNA]</scope>
    <source>
        <strain evidence="2">IMS101</strain>
    </source>
</reference>
<dbReference type="STRING" id="203124.Tery_2049"/>
<organism evidence="2">
    <name type="scientific">Trichodesmium erythraeum (strain IMS101)</name>
    <dbReference type="NCBI Taxonomy" id="203124"/>
    <lineage>
        <taxon>Bacteria</taxon>
        <taxon>Bacillati</taxon>
        <taxon>Cyanobacteriota</taxon>
        <taxon>Cyanophyceae</taxon>
        <taxon>Oscillatoriophycideae</taxon>
        <taxon>Oscillatoriales</taxon>
        <taxon>Microcoleaceae</taxon>
        <taxon>Trichodesmium</taxon>
    </lineage>
</organism>
<dbReference type="AlphaFoldDB" id="Q113N4"/>
<dbReference type="Pfam" id="PF13365">
    <property type="entry name" value="Trypsin_2"/>
    <property type="match status" value="1"/>
</dbReference>
<evidence type="ECO:0000313" key="2">
    <source>
        <dbReference type="EMBL" id="ABG51290.1"/>
    </source>
</evidence>
<dbReference type="RefSeq" id="WP_011611661.1">
    <property type="nucleotide sequence ID" value="NC_008312.1"/>
</dbReference>